<dbReference type="EMBL" id="CP002069">
    <property type="protein sequence ID" value="ADI74248.1"/>
    <property type="molecule type" value="Genomic_DNA"/>
</dbReference>
<feature type="domain" description="AAA+ ATPase" evidence="9">
    <location>
        <begin position="42"/>
        <end position="167"/>
    </location>
</feature>
<feature type="compositionally biased region" description="Basic and acidic residues" evidence="8">
    <location>
        <begin position="483"/>
        <end position="493"/>
    </location>
</feature>
<dbReference type="NCBIfam" id="NF003231">
    <property type="entry name" value="PRK04195.2-1"/>
    <property type="match status" value="1"/>
</dbReference>
<dbReference type="PANTHER" id="PTHR23389">
    <property type="entry name" value="CHROMOSOME TRANSMISSION FIDELITY FACTOR 18"/>
    <property type="match status" value="1"/>
</dbReference>
<sequence length="499" mass="56135">MSEPIEWAEKYRPSTLSDVVGNKKALESLKKWAEEWLDNVPEKRAVILHGRAGIGKTSTAYALANDFGWEVIELNASDQRTAEVINKIAGSASKTGSLFGSGGKRLIVLDEADNLHGTNDRGGARAISETIKKTDQPVVLIANDVYGVASSIRNQCLEIKFNNVQTRSIAASLKKICKKEDINCDDESIEKLAQDSDGDVRSAINDLQAAVSGNELHIEDIATSQRDTEESIFKVLTKIFKGHDINDALNATYGIDESPEDMVHWIDENLPAQFKHEIDDIKSGYGYLSKADIYLGRVRNRQNYRLWRYANILMIGGMVVSRSQNYKGFIKFSPPSYWRKLGQMRAKRDLRDNIASKIAQHNYKSIRHVRSNLTPVYTKLLKDDDYAVDITADLNLSLDELVYLTGSKKTTKRLKNIHQKAESMVENFSAPDSFSTYSSSTKKTSSKKKNSKLDESKFNKNENTQTTSKTEDEPSQPVDQSEYNEKKSQDKSQKSLFDF</sequence>
<dbReference type="SMART" id="SM00382">
    <property type="entry name" value="AAA"/>
    <property type="match status" value="1"/>
</dbReference>
<evidence type="ECO:0000313" key="10">
    <source>
        <dbReference type="EMBL" id="ADI74248.1"/>
    </source>
</evidence>
<dbReference type="PANTHER" id="PTHR23389:SF6">
    <property type="entry name" value="REPLICATION FACTOR C SUBUNIT 1"/>
    <property type="match status" value="1"/>
</dbReference>
<dbReference type="RefSeq" id="WP_013194813.1">
    <property type="nucleotide sequence ID" value="NC_014253.1"/>
</dbReference>
<evidence type="ECO:0000256" key="1">
    <source>
        <dbReference type="ARBA" id="ARBA00006878"/>
    </source>
</evidence>
<dbReference type="HAMAP" id="MF_01508">
    <property type="entry name" value="RfcL"/>
    <property type="match status" value="1"/>
</dbReference>
<keyword evidence="3 7" id="KW-0235">DNA replication</keyword>
<dbReference type="Pfam" id="PF21960">
    <property type="entry name" value="RCF1-5-like_lid"/>
    <property type="match status" value="1"/>
</dbReference>
<dbReference type="Gene3D" id="1.10.8.60">
    <property type="match status" value="1"/>
</dbReference>
<dbReference type="InterPro" id="IPR047854">
    <property type="entry name" value="RFC_lid"/>
</dbReference>
<keyword evidence="5 7" id="KW-0067">ATP-binding</keyword>
<evidence type="ECO:0000256" key="8">
    <source>
        <dbReference type="SAM" id="MobiDB-lite"/>
    </source>
</evidence>
<dbReference type="HOGENOM" id="CLU_027255_0_0_2"/>
<gene>
    <name evidence="7" type="primary">rfcL</name>
    <name evidence="10" type="ordered locus">Metev_1392</name>
</gene>
<keyword evidence="4 7" id="KW-0547">Nucleotide-binding</keyword>
<dbReference type="KEGG" id="mev:Metev_1392"/>
<dbReference type="InterPro" id="IPR023935">
    <property type="entry name" value="Rep_factor-C_lsu"/>
</dbReference>
<dbReference type="Proteomes" id="UP000000391">
    <property type="component" value="Chromosome"/>
</dbReference>
<accession>D7E9H6</accession>
<protein>
    <recommendedName>
        <fullName evidence="2 7">Replication factor C large subunit</fullName>
        <shortName evidence="7">RFC large subunit</shortName>
    </recommendedName>
    <alternativeName>
        <fullName evidence="6 7">Clamp loader large subunit</fullName>
    </alternativeName>
</protein>
<dbReference type="InterPro" id="IPR003593">
    <property type="entry name" value="AAA+_ATPase"/>
</dbReference>
<dbReference type="STRING" id="644295.Metev_1392"/>
<evidence type="ECO:0000256" key="4">
    <source>
        <dbReference type="ARBA" id="ARBA00022741"/>
    </source>
</evidence>
<evidence type="ECO:0000256" key="5">
    <source>
        <dbReference type="ARBA" id="ARBA00022840"/>
    </source>
</evidence>
<dbReference type="Pfam" id="PF00004">
    <property type="entry name" value="AAA"/>
    <property type="match status" value="1"/>
</dbReference>
<dbReference type="CDD" id="cd18140">
    <property type="entry name" value="HLD_clamp_RFC"/>
    <property type="match status" value="1"/>
</dbReference>
<dbReference type="InterPro" id="IPR027417">
    <property type="entry name" value="P-loop_NTPase"/>
</dbReference>
<feature type="region of interest" description="Disordered" evidence="8">
    <location>
        <begin position="432"/>
        <end position="499"/>
    </location>
</feature>
<dbReference type="GO" id="GO:0005524">
    <property type="term" value="F:ATP binding"/>
    <property type="evidence" value="ECO:0007669"/>
    <property type="project" value="UniProtKB-UniRule"/>
</dbReference>
<dbReference type="AlphaFoldDB" id="D7E9H6"/>
<dbReference type="GO" id="GO:0006260">
    <property type="term" value="P:DNA replication"/>
    <property type="evidence" value="ECO:0007669"/>
    <property type="project" value="UniProtKB-UniRule"/>
</dbReference>
<reference evidence="10 11" key="1">
    <citation type="submission" date="2010-06" db="EMBL/GenBank/DDBJ databases">
        <title>Complete sequence chromosome of Methanohalobium evestigatum Z-7303.</title>
        <authorList>
            <consortium name="US DOE Joint Genome Institute"/>
            <person name="Lucas S."/>
            <person name="Copeland A."/>
            <person name="Lapidus A."/>
            <person name="Cheng J.-F."/>
            <person name="Bruce D."/>
            <person name="Goodwin L."/>
            <person name="Pitluck S."/>
            <person name="Saunders E."/>
            <person name="Detter J.C."/>
            <person name="Han C."/>
            <person name="Tapia R."/>
            <person name="Land M."/>
            <person name="Hauser L."/>
            <person name="Kyrpides N."/>
            <person name="Mikhailova N."/>
            <person name="Sieprawska-Lupa M."/>
            <person name="Whitman W.B."/>
            <person name="Anderson I."/>
            <person name="Woyke T."/>
        </authorList>
    </citation>
    <scope>NUCLEOTIDE SEQUENCE [LARGE SCALE GENOMIC DNA]</scope>
    <source>
        <strain evidence="11">ATCC BAA-1072 / DSM 3721 / NBRC 107634 / OCM 161 / Z-7303</strain>
    </source>
</reference>
<dbReference type="GO" id="GO:0003689">
    <property type="term" value="F:DNA clamp loader activity"/>
    <property type="evidence" value="ECO:0007669"/>
    <property type="project" value="UniProtKB-UniRule"/>
</dbReference>
<comment type="similarity">
    <text evidence="1 7">Belongs to the activator 1 small subunits family. RfcL subfamily.</text>
</comment>
<evidence type="ECO:0000256" key="6">
    <source>
        <dbReference type="ARBA" id="ARBA00032141"/>
    </source>
</evidence>
<evidence type="ECO:0000256" key="3">
    <source>
        <dbReference type="ARBA" id="ARBA00022705"/>
    </source>
</evidence>
<dbReference type="SUPFAM" id="SSF52540">
    <property type="entry name" value="P-loop containing nucleoside triphosphate hydrolases"/>
    <property type="match status" value="1"/>
</dbReference>
<dbReference type="Gene3D" id="3.40.50.300">
    <property type="entry name" value="P-loop containing nucleotide triphosphate hydrolases"/>
    <property type="match status" value="1"/>
</dbReference>
<evidence type="ECO:0000256" key="7">
    <source>
        <dbReference type="HAMAP-Rule" id="MF_01508"/>
    </source>
</evidence>
<organism evidence="10 11">
    <name type="scientific">Methanohalobium evestigatum (strain ATCC BAA-1072 / DSM 3721 / NBRC 107634 / OCM 161 / Z-7303)</name>
    <dbReference type="NCBI Taxonomy" id="644295"/>
    <lineage>
        <taxon>Archaea</taxon>
        <taxon>Methanobacteriati</taxon>
        <taxon>Methanobacteriota</taxon>
        <taxon>Stenosarchaea group</taxon>
        <taxon>Methanomicrobia</taxon>
        <taxon>Methanosarcinales</taxon>
        <taxon>Methanosarcinaceae</taxon>
        <taxon>Methanohalobium</taxon>
    </lineage>
</organism>
<comment type="function">
    <text evidence="7">Part of the RFC clamp loader complex which loads the PCNA sliding clamp onto DNA.</text>
</comment>
<evidence type="ECO:0000313" key="11">
    <source>
        <dbReference type="Proteomes" id="UP000000391"/>
    </source>
</evidence>
<proteinExistence type="inferred from homology"/>
<evidence type="ECO:0000259" key="9">
    <source>
        <dbReference type="SMART" id="SM00382"/>
    </source>
</evidence>
<dbReference type="NCBIfam" id="NF003229">
    <property type="entry name" value="PRK04195.1-5"/>
    <property type="match status" value="1"/>
</dbReference>
<dbReference type="OrthoDB" id="8658at2157"/>
<feature type="binding site" evidence="7">
    <location>
        <begin position="50"/>
        <end position="57"/>
    </location>
    <ligand>
        <name>ATP</name>
        <dbReference type="ChEBI" id="CHEBI:30616"/>
    </ligand>
</feature>
<dbReference type="NCBIfam" id="NF003228">
    <property type="entry name" value="PRK04195.1-4"/>
    <property type="match status" value="1"/>
</dbReference>
<keyword evidence="11" id="KW-1185">Reference proteome</keyword>
<comment type="subunit">
    <text evidence="7">Heteromultimer composed of small subunits (RfcS) and large subunits (RfcL).</text>
</comment>
<dbReference type="GeneID" id="9347029"/>
<feature type="compositionally biased region" description="Low complexity" evidence="8">
    <location>
        <begin position="433"/>
        <end position="443"/>
    </location>
</feature>
<dbReference type="CDD" id="cd00009">
    <property type="entry name" value="AAA"/>
    <property type="match status" value="1"/>
</dbReference>
<dbReference type="InterPro" id="IPR003959">
    <property type="entry name" value="ATPase_AAA_core"/>
</dbReference>
<name>D7E9H6_METEZ</name>
<dbReference type="GO" id="GO:0016887">
    <property type="term" value="F:ATP hydrolysis activity"/>
    <property type="evidence" value="ECO:0007669"/>
    <property type="project" value="InterPro"/>
</dbReference>
<feature type="compositionally biased region" description="Basic and acidic residues" evidence="8">
    <location>
        <begin position="451"/>
        <end position="460"/>
    </location>
</feature>
<evidence type="ECO:0000256" key="2">
    <source>
        <dbReference type="ARBA" id="ARBA00014793"/>
    </source>
</evidence>